<dbReference type="EMBL" id="AP014704">
    <property type="protein sequence ID" value="BAQ47754.1"/>
    <property type="molecule type" value="Genomic_DNA"/>
</dbReference>
<dbReference type="Gene3D" id="1.20.5.160">
    <property type="entry name" value="Bacterial aa3 type cytochrome c oxidase subunit IV"/>
    <property type="match status" value="1"/>
</dbReference>
<evidence type="ECO:0000256" key="1">
    <source>
        <dbReference type="SAM" id="Phobius"/>
    </source>
</evidence>
<keyword evidence="1" id="KW-0472">Membrane</keyword>
<feature type="transmembrane region" description="Helical" evidence="1">
    <location>
        <begin position="80"/>
        <end position="96"/>
    </location>
</feature>
<keyword evidence="1" id="KW-0812">Transmembrane</keyword>
<dbReference type="RefSeq" id="WP_060848635.1">
    <property type="nucleotide sequence ID" value="NZ_AP014704.1"/>
</dbReference>
<feature type="transmembrane region" description="Helical" evidence="1">
    <location>
        <begin position="28"/>
        <end position="48"/>
    </location>
</feature>
<dbReference type="PATRIC" id="fig|270351.10.peg.4631"/>
<evidence type="ECO:0000259" key="2">
    <source>
        <dbReference type="Pfam" id="PF07835"/>
    </source>
</evidence>
<dbReference type="OrthoDB" id="8449817at2"/>
<feature type="transmembrane region" description="Helical" evidence="1">
    <location>
        <begin position="55"/>
        <end position="74"/>
    </location>
</feature>
<accession>A0A0C6FR27</accession>
<proteinExistence type="predicted"/>
<dbReference type="AlphaFoldDB" id="A0A0C6FR27"/>
<protein>
    <recommendedName>
        <fullName evidence="2">Cytochrome c oxidase subunit IV bacterial aa3 type domain-containing protein</fullName>
    </recommendedName>
</protein>
<dbReference type="Pfam" id="PF07835">
    <property type="entry name" value="COX4_pro_2"/>
    <property type="match status" value="1"/>
</dbReference>
<dbReference type="Proteomes" id="UP000061432">
    <property type="component" value="Chromosome"/>
</dbReference>
<reference evidence="3 4" key="1">
    <citation type="journal article" date="2015" name="Genome Announc.">
        <title>Complete Genome Sequence of Methylobacterium aquaticum Strain 22A, Isolated from Racomitrium japonicum Moss.</title>
        <authorList>
            <person name="Tani A."/>
            <person name="Ogura Y."/>
            <person name="Hayashi T."/>
            <person name="Kimbara K."/>
        </authorList>
    </citation>
    <scope>NUCLEOTIDE SEQUENCE [LARGE SCALE GENOMIC DNA]</scope>
    <source>
        <strain evidence="3 4">MA-22A</strain>
    </source>
</reference>
<gene>
    <name evidence="3" type="ORF">Maq22A_c24095</name>
</gene>
<keyword evidence="1" id="KW-1133">Transmembrane helix</keyword>
<dbReference type="InterPro" id="IPR036596">
    <property type="entry name" value="Cyt-C_aa3_sf"/>
</dbReference>
<feature type="domain" description="Cytochrome c oxidase subunit IV bacterial aa3 type" evidence="2">
    <location>
        <begin position="15"/>
        <end position="47"/>
    </location>
</feature>
<dbReference type="SUPFAM" id="SSF81469">
    <property type="entry name" value="Bacterial aa3 type cytochrome c oxidase subunit IV"/>
    <property type="match status" value="1"/>
</dbReference>
<dbReference type="STRING" id="270351.Maq22A_c24095"/>
<evidence type="ECO:0000313" key="4">
    <source>
        <dbReference type="Proteomes" id="UP000061432"/>
    </source>
</evidence>
<sequence length="97" mass="10073">MADINHATDSAYSPEMDGPTHEATYRGFVRFVEIATTVVICWVLSLAVGGVREAWITAIVGVVLGGIGGAVGALSPAIGWRAPAVVAVLLALMLAFY</sequence>
<organism evidence="3 4">
    <name type="scientific">Methylobacterium aquaticum</name>
    <dbReference type="NCBI Taxonomy" id="270351"/>
    <lineage>
        <taxon>Bacteria</taxon>
        <taxon>Pseudomonadati</taxon>
        <taxon>Pseudomonadota</taxon>
        <taxon>Alphaproteobacteria</taxon>
        <taxon>Hyphomicrobiales</taxon>
        <taxon>Methylobacteriaceae</taxon>
        <taxon>Methylobacterium</taxon>
    </lineage>
</organism>
<reference evidence="4" key="2">
    <citation type="submission" date="2015-01" db="EMBL/GenBank/DDBJ databases">
        <title>Complete genome sequence of Methylobacterium aquaticum strain 22A.</title>
        <authorList>
            <person name="Tani A."/>
            <person name="Ogura Y."/>
            <person name="Hayashi T."/>
        </authorList>
    </citation>
    <scope>NUCLEOTIDE SEQUENCE [LARGE SCALE GENOMIC DNA]</scope>
    <source>
        <strain evidence="4">MA-22A</strain>
    </source>
</reference>
<evidence type="ECO:0000313" key="3">
    <source>
        <dbReference type="EMBL" id="BAQ47754.1"/>
    </source>
</evidence>
<dbReference type="KEGG" id="maqu:Maq22A_c24095"/>
<dbReference type="InterPro" id="IPR012422">
    <property type="entry name" value="Cyt_c_oxidase_su4_bac-aa3"/>
</dbReference>
<name>A0A0C6FR27_9HYPH</name>